<reference evidence="4 5" key="1">
    <citation type="submission" date="2020-07" db="EMBL/GenBank/DDBJ databases">
        <title>Comparative genomics of pyrophilous fungi reveals a link between fire events and developmental genes.</title>
        <authorList>
            <consortium name="DOE Joint Genome Institute"/>
            <person name="Steindorff A.S."/>
            <person name="Carver A."/>
            <person name="Calhoun S."/>
            <person name="Stillman K."/>
            <person name="Liu H."/>
            <person name="Lipzen A."/>
            <person name="Pangilinan J."/>
            <person name="Labutti K."/>
            <person name="Bruns T.D."/>
            <person name="Grigoriev I.V."/>
        </authorList>
    </citation>
    <scope>NUCLEOTIDE SEQUENCE [LARGE SCALE GENOMIC DNA]</scope>
    <source>
        <strain evidence="4 5">CBS 144469</strain>
    </source>
</reference>
<feature type="region of interest" description="Disordered" evidence="1">
    <location>
        <begin position="124"/>
        <end position="165"/>
    </location>
</feature>
<organism evidence="4 5">
    <name type="scientific">Ephemerocybe angulata</name>
    <dbReference type="NCBI Taxonomy" id="980116"/>
    <lineage>
        <taxon>Eukaryota</taxon>
        <taxon>Fungi</taxon>
        <taxon>Dikarya</taxon>
        <taxon>Basidiomycota</taxon>
        <taxon>Agaricomycotina</taxon>
        <taxon>Agaricomycetes</taxon>
        <taxon>Agaricomycetidae</taxon>
        <taxon>Agaricales</taxon>
        <taxon>Agaricineae</taxon>
        <taxon>Psathyrellaceae</taxon>
        <taxon>Ephemerocybe</taxon>
    </lineage>
</organism>
<keyword evidence="2" id="KW-0812">Transmembrane</keyword>
<evidence type="ECO:0000313" key="5">
    <source>
        <dbReference type="Proteomes" id="UP000521943"/>
    </source>
</evidence>
<feature type="chain" id="PRO_5034627201" evidence="3">
    <location>
        <begin position="22"/>
        <end position="452"/>
    </location>
</feature>
<keyword evidence="2" id="KW-0472">Membrane</keyword>
<gene>
    <name evidence="4" type="ORF">DFP72DRAFT_1043381</name>
</gene>
<name>A0A8H6I7I7_9AGAR</name>
<feature type="signal peptide" evidence="3">
    <location>
        <begin position="1"/>
        <end position="21"/>
    </location>
</feature>
<accession>A0A8H6I7I7</accession>
<sequence length="452" mass="49320">MRVSFINLLAALGALASLVNAYHDDYAFAARDYLDELTTSTRSLDRREILADIATRDLLYEVADRLEARSGDPYPQFKCLVCGATFAGTKGGQKSMSTFPCKPLLALSTAHACLDGERVPHSLRERCGGGSSLDSTAPYHNTPGRPSNFAPRPPHLNDPTSRERNSHASLFHTTVVGRAPDRAILALPSKQSLKSEDGWSLTIRSAWQRRLHQLLEQPANDPSNTATNTLPLSQRSIGSAIACGLGWRGLVRLHLSLVRVWTDGRFGQRSSGSSTPILGKFRVRRSQRALLAIGFFVDMMLTVFSTLLYFAERGMFIPAAAWFVAVSEYSPLSPTFILHTPSYPSHLALSLALGAALDLSFNTDPTADRSTSTWPLDVGYTTSGSSEPIAQRSPRARRVYRPLDIQPSARPSNLPRSTTVRTNHAEVGSCYSDTLSPTPSPRPRIATPGTTL</sequence>
<feature type="transmembrane region" description="Helical" evidence="2">
    <location>
        <begin position="289"/>
        <end position="310"/>
    </location>
</feature>
<feature type="compositionally biased region" description="Polar residues" evidence="1">
    <location>
        <begin position="367"/>
        <end position="388"/>
    </location>
</feature>
<dbReference type="OrthoDB" id="415460at2759"/>
<protein>
    <submittedName>
        <fullName evidence="4">Uncharacterized protein</fullName>
    </submittedName>
</protein>
<comment type="caution">
    <text evidence="4">The sequence shown here is derived from an EMBL/GenBank/DDBJ whole genome shotgun (WGS) entry which is preliminary data.</text>
</comment>
<dbReference type="Proteomes" id="UP000521943">
    <property type="component" value="Unassembled WGS sequence"/>
</dbReference>
<feature type="region of interest" description="Disordered" evidence="1">
    <location>
        <begin position="367"/>
        <end position="452"/>
    </location>
</feature>
<keyword evidence="5" id="KW-1185">Reference proteome</keyword>
<proteinExistence type="predicted"/>
<evidence type="ECO:0000256" key="3">
    <source>
        <dbReference type="SAM" id="SignalP"/>
    </source>
</evidence>
<evidence type="ECO:0000313" key="4">
    <source>
        <dbReference type="EMBL" id="KAF6759322.1"/>
    </source>
</evidence>
<keyword evidence="2" id="KW-1133">Transmembrane helix</keyword>
<keyword evidence="3" id="KW-0732">Signal</keyword>
<dbReference type="EMBL" id="JACGCI010000016">
    <property type="protein sequence ID" value="KAF6759322.1"/>
    <property type="molecule type" value="Genomic_DNA"/>
</dbReference>
<dbReference type="AlphaFoldDB" id="A0A8H6I7I7"/>
<evidence type="ECO:0000256" key="1">
    <source>
        <dbReference type="SAM" id="MobiDB-lite"/>
    </source>
</evidence>
<evidence type="ECO:0000256" key="2">
    <source>
        <dbReference type="SAM" id="Phobius"/>
    </source>
</evidence>
<feature type="compositionally biased region" description="Polar residues" evidence="1">
    <location>
        <begin position="409"/>
        <end position="422"/>
    </location>
</feature>